<dbReference type="InterPro" id="IPR002711">
    <property type="entry name" value="HNH"/>
</dbReference>
<feature type="domain" description="HNH" evidence="1">
    <location>
        <begin position="266"/>
        <end position="313"/>
    </location>
</feature>
<sequence length="360" mass="42526">MEKNKNKYQNFWNGKVIQQDDSEFQEIQADSLKVVDSLIREIAEDGLFQITGISSKINNKFKQNDEHTLNLNYMGNHFKLNLVKIKNSGIEKNHNKRLHIKVNKEINDEPFFLLGILNIGDDYISTLSNRINEKYKNKIKHAKNSKNNSSWWIGFENIKKIVNSKSEIAEENTGLRTFIFDPKLVINLLKNNLENFKFNKGTTLDSLFLDDFVDLNVDNLIPDFNYETDVLNLDNKIKLKRDHNLVLDFLKKNQICFICKTTDTFINRSNGLKYFEVHHFIPYNYETQMNYKKTLDSELNLISLCPLCHRKIHLSEEIEAIKIIEEIYFKKVDPDFIKIYKESDLTKIIEQYKNTFNFKE</sequence>
<name>A0A2K8P456_9MOLU</name>
<gene>
    <name evidence="2" type="ORF">MTABA_v1c03260</name>
</gene>
<dbReference type="OrthoDB" id="398920at2"/>
<dbReference type="Pfam" id="PF01844">
    <property type="entry name" value="HNH"/>
    <property type="match status" value="1"/>
</dbReference>
<organism evidence="2 3">
    <name type="scientific">Mesoplasma tabanidae</name>
    <dbReference type="NCBI Taxonomy" id="219745"/>
    <lineage>
        <taxon>Bacteria</taxon>
        <taxon>Bacillati</taxon>
        <taxon>Mycoplasmatota</taxon>
        <taxon>Mollicutes</taxon>
        <taxon>Entomoplasmatales</taxon>
        <taxon>Entomoplasmataceae</taxon>
        <taxon>Mesoplasma</taxon>
    </lineage>
</organism>
<dbReference type="EMBL" id="CP024969">
    <property type="protein sequence ID" value="ATZ21529.1"/>
    <property type="molecule type" value="Genomic_DNA"/>
</dbReference>
<evidence type="ECO:0000313" key="2">
    <source>
        <dbReference type="EMBL" id="ATZ21529.1"/>
    </source>
</evidence>
<dbReference type="RefSeq" id="WP_100679470.1">
    <property type="nucleotide sequence ID" value="NZ_CP024969.1"/>
</dbReference>
<dbReference type="GO" id="GO:0004519">
    <property type="term" value="F:endonuclease activity"/>
    <property type="evidence" value="ECO:0007669"/>
    <property type="project" value="UniProtKB-KW"/>
</dbReference>
<proteinExistence type="predicted"/>
<reference evidence="2 3" key="1">
    <citation type="submission" date="2017-11" db="EMBL/GenBank/DDBJ databases">
        <title>Genome sequence of Mesoplasma tabanidae BARC 857 (ATCC 49584).</title>
        <authorList>
            <person name="Lo W.-S."/>
            <person name="Kuo C.-H."/>
        </authorList>
    </citation>
    <scope>NUCLEOTIDE SEQUENCE [LARGE SCALE GENOMIC DNA]</scope>
    <source>
        <strain evidence="2 3">BARC 857</strain>
    </source>
</reference>
<protein>
    <submittedName>
        <fullName evidence="2">HNH endonuclease</fullName>
    </submittedName>
</protein>
<keyword evidence="2" id="KW-0255">Endonuclease</keyword>
<dbReference type="GO" id="GO:0008270">
    <property type="term" value="F:zinc ion binding"/>
    <property type="evidence" value="ECO:0007669"/>
    <property type="project" value="InterPro"/>
</dbReference>
<dbReference type="AlphaFoldDB" id="A0A2K8P456"/>
<evidence type="ECO:0000313" key="3">
    <source>
        <dbReference type="Proteomes" id="UP000232223"/>
    </source>
</evidence>
<keyword evidence="3" id="KW-1185">Reference proteome</keyword>
<keyword evidence="2" id="KW-0540">Nuclease</keyword>
<dbReference type="GO" id="GO:0003676">
    <property type="term" value="F:nucleic acid binding"/>
    <property type="evidence" value="ECO:0007669"/>
    <property type="project" value="InterPro"/>
</dbReference>
<keyword evidence="2" id="KW-0378">Hydrolase</keyword>
<dbReference type="CDD" id="cd00085">
    <property type="entry name" value="HNHc"/>
    <property type="match status" value="1"/>
</dbReference>
<dbReference type="KEGG" id="mtab:MTABA_v1c03260"/>
<dbReference type="Proteomes" id="UP000232223">
    <property type="component" value="Chromosome"/>
</dbReference>
<evidence type="ECO:0000259" key="1">
    <source>
        <dbReference type="Pfam" id="PF01844"/>
    </source>
</evidence>
<dbReference type="InterPro" id="IPR003615">
    <property type="entry name" value="HNH_nuc"/>
</dbReference>
<accession>A0A2K8P456</accession>